<feature type="region of interest" description="Disordered" evidence="6">
    <location>
        <begin position="687"/>
        <end position="709"/>
    </location>
</feature>
<feature type="domain" description="PH" evidence="8">
    <location>
        <begin position="647"/>
        <end position="853"/>
    </location>
</feature>
<evidence type="ECO:0000256" key="5">
    <source>
        <dbReference type="ARBA" id="ARBA00023136"/>
    </source>
</evidence>
<accession>A0A8H3ZDH6</accession>
<dbReference type="SUPFAM" id="SSF103506">
    <property type="entry name" value="Mitochondrial carrier"/>
    <property type="match status" value="1"/>
</dbReference>
<comment type="subcellular location">
    <subcellularLocation>
        <location evidence="1">Membrane</location>
        <topology evidence="1">Multi-pass membrane protein</topology>
    </subcellularLocation>
</comment>
<feature type="compositionally biased region" description="Basic residues" evidence="6">
    <location>
        <begin position="1056"/>
        <end position="1065"/>
    </location>
</feature>
<dbReference type="InterPro" id="IPR018108">
    <property type="entry name" value="MCP_transmembrane"/>
</dbReference>
<feature type="compositionally biased region" description="Acidic residues" evidence="6">
    <location>
        <begin position="792"/>
        <end position="809"/>
    </location>
</feature>
<dbReference type="EMBL" id="WNWR01000194">
    <property type="protein sequence ID" value="KAE9989292.1"/>
    <property type="molecule type" value="Genomic_DNA"/>
</dbReference>
<dbReference type="Pfam" id="PF00153">
    <property type="entry name" value="Mito_carr"/>
    <property type="match status" value="1"/>
</dbReference>
<dbReference type="PROSITE" id="PS50003">
    <property type="entry name" value="PH_DOMAIN"/>
    <property type="match status" value="1"/>
</dbReference>
<keyword evidence="5 7" id="KW-0472">Membrane</keyword>
<dbReference type="PANTHER" id="PTHR28076:SF1">
    <property type="entry name" value="PROSPORE MEMBRANE ADAPTER PROTEIN SPO71"/>
    <property type="match status" value="1"/>
</dbReference>
<reference evidence="9 10" key="1">
    <citation type="submission" date="2019-07" db="EMBL/GenBank/DDBJ databases">
        <title>Venturia inaequalis Genome Resource.</title>
        <authorList>
            <person name="Lichtner F.J."/>
        </authorList>
    </citation>
    <scope>NUCLEOTIDE SEQUENCE [LARGE SCALE GENOMIC DNA]</scope>
    <source>
        <strain evidence="9 10">DMI_063113</strain>
    </source>
</reference>
<dbReference type="PANTHER" id="PTHR28076">
    <property type="entry name" value="SPORULATION-SPECIFIC PROTEIN 71"/>
    <property type="match status" value="1"/>
</dbReference>
<feature type="compositionally biased region" description="Low complexity" evidence="6">
    <location>
        <begin position="173"/>
        <end position="187"/>
    </location>
</feature>
<keyword evidence="3" id="KW-0496">Mitochondrion</keyword>
<feature type="compositionally biased region" description="Polar residues" evidence="6">
    <location>
        <begin position="297"/>
        <end position="312"/>
    </location>
</feature>
<dbReference type="Proteomes" id="UP000490939">
    <property type="component" value="Unassembled WGS sequence"/>
</dbReference>
<evidence type="ECO:0000256" key="7">
    <source>
        <dbReference type="SAM" id="Phobius"/>
    </source>
</evidence>
<name>A0A8H3ZDH6_VENIN</name>
<evidence type="ECO:0000256" key="4">
    <source>
        <dbReference type="ARBA" id="ARBA00022989"/>
    </source>
</evidence>
<feature type="transmembrane region" description="Helical" evidence="7">
    <location>
        <begin position="1294"/>
        <end position="1314"/>
    </location>
</feature>
<dbReference type="InterPro" id="IPR029217">
    <property type="entry name" value="Spo7_2_N"/>
</dbReference>
<feature type="region of interest" description="Disordered" evidence="6">
    <location>
        <begin position="785"/>
        <end position="813"/>
    </location>
</feature>
<keyword evidence="4 7" id="KW-1133">Transmembrane helix</keyword>
<dbReference type="InterPro" id="IPR040345">
    <property type="entry name" value="Mug56/Spo71"/>
</dbReference>
<feature type="compositionally biased region" description="Polar residues" evidence="6">
    <location>
        <begin position="189"/>
        <end position="203"/>
    </location>
</feature>
<evidence type="ECO:0000256" key="3">
    <source>
        <dbReference type="ARBA" id="ARBA00022792"/>
    </source>
</evidence>
<feature type="region of interest" description="Disordered" evidence="6">
    <location>
        <begin position="286"/>
        <end position="333"/>
    </location>
</feature>
<feature type="region of interest" description="Disordered" evidence="6">
    <location>
        <begin position="165"/>
        <end position="203"/>
    </location>
</feature>
<gene>
    <name evidence="9" type="ORF">EG327_002873</name>
</gene>
<dbReference type="GO" id="GO:0005628">
    <property type="term" value="C:prospore membrane"/>
    <property type="evidence" value="ECO:0007669"/>
    <property type="project" value="TreeGrafter"/>
</dbReference>
<evidence type="ECO:0000259" key="8">
    <source>
        <dbReference type="PROSITE" id="PS50003"/>
    </source>
</evidence>
<keyword evidence="10" id="KW-1185">Reference proteome</keyword>
<dbReference type="InterPro" id="IPR039486">
    <property type="entry name" value="Mug56/Spo71_PH"/>
</dbReference>
<dbReference type="InterPro" id="IPR001849">
    <property type="entry name" value="PH_domain"/>
</dbReference>
<proteinExistence type="predicted"/>
<keyword evidence="2 7" id="KW-0812">Transmembrane</keyword>
<feature type="transmembrane region" description="Helical" evidence="7">
    <location>
        <begin position="932"/>
        <end position="952"/>
    </location>
</feature>
<dbReference type="Pfam" id="PF15407">
    <property type="entry name" value="Spo7_2_N"/>
    <property type="match status" value="1"/>
</dbReference>
<feature type="region of interest" description="Disordered" evidence="6">
    <location>
        <begin position="1039"/>
        <end position="1107"/>
    </location>
</feature>
<dbReference type="Pfam" id="PF23207">
    <property type="entry name" value="PH_SPO71"/>
    <property type="match status" value="1"/>
</dbReference>
<evidence type="ECO:0000256" key="2">
    <source>
        <dbReference type="ARBA" id="ARBA00022692"/>
    </source>
</evidence>
<dbReference type="InterPro" id="IPR057379">
    <property type="entry name" value="PH_SPO71"/>
</dbReference>
<feature type="compositionally biased region" description="Basic and acidic residues" evidence="6">
    <location>
        <begin position="1095"/>
        <end position="1107"/>
    </location>
</feature>
<feature type="region of interest" description="Disordered" evidence="6">
    <location>
        <begin position="91"/>
        <end position="118"/>
    </location>
</feature>
<feature type="region of interest" description="Disordered" evidence="6">
    <location>
        <begin position="1"/>
        <end position="20"/>
    </location>
</feature>
<dbReference type="InterPro" id="IPR023395">
    <property type="entry name" value="MCP_dom_sf"/>
</dbReference>
<dbReference type="GO" id="GO:1902657">
    <property type="term" value="P:protein localization to prospore membrane"/>
    <property type="evidence" value="ECO:0007669"/>
    <property type="project" value="InterPro"/>
</dbReference>
<protein>
    <recommendedName>
        <fullName evidence="8">PH domain-containing protein</fullName>
    </recommendedName>
</protein>
<dbReference type="Gene3D" id="1.50.40.10">
    <property type="entry name" value="Mitochondrial carrier domain"/>
    <property type="match status" value="1"/>
</dbReference>
<evidence type="ECO:0000256" key="6">
    <source>
        <dbReference type="SAM" id="MobiDB-lite"/>
    </source>
</evidence>
<feature type="transmembrane region" description="Helical" evidence="7">
    <location>
        <begin position="1150"/>
        <end position="1174"/>
    </location>
</feature>
<evidence type="ECO:0000313" key="10">
    <source>
        <dbReference type="Proteomes" id="UP000490939"/>
    </source>
</evidence>
<feature type="transmembrane region" description="Helical" evidence="7">
    <location>
        <begin position="1118"/>
        <end position="1138"/>
    </location>
</feature>
<dbReference type="SMART" id="SM01316">
    <property type="entry name" value="Spo7_2_N"/>
    <property type="match status" value="1"/>
</dbReference>
<sequence>MTTPPPSDPLPSTSTSTPAFNLDADSYTQHRLSHATPEHLNVTSRRCFIGPIPKNWLDSHRKEWYKQHLHINYSSRAATFLAGEDVSRRRSVTGLDGPGQPVVRSFPQPEDLSGEEEELEQEGEVGQMGTPAVNVPSVLNLDGKASPAISTRAVVDAEGILGTSVPRTDSEAEASTAEAEASTAKAAEQSRTGGLLSPSSYNSYKAGTRMSKRVFGSPEDHAKSERSIYVDAPEFPMSSSLGSQQVPVRTSTISSTHGAMSSNGSLLAGDDASTSPLILHAAKTGAEDEVGAATEQGPDTNLQQEPSANDGVNTEHGERLLPRNRKNGRVNFDFPEDSRRAELKSRVGNHLDFKRPLRRVLRRRSEMEGRIIKMDRMLVRLDITKQQKLPEDFDENSGEGVVTQTVEKWREFMVVCRQASKAEGSDFVLQIYKTRVIPAVENSKTRKRPAREIPLGKGHARVNLYSSLDKTVVLWVPDKRGTKIGYLRPRTISQGVEWFTFLRGILGVVRPTELIVSVPDLSVNLRLEDPFQYLDQTSNADGTEDDATVALKSAAQEQVVAQKIVKDCLDMLRGSPHYAAIIEAWTNEHRIGLAWRRYDRLEWIHGVNERKMYGSMAMIRTHELELRPKLHYATNVETRKGKDLQEPPPVEGFLIRMTSQKGAHQRLGRRFNKKLYFHTHDQYLFFSQPSKADPPPPPKFDGSRDDGVPKTSDIVNHIPLIYAVNPYPLKDGQITWLSGSESQAHKLHHDGNAMDEYRRKINNLSSCEGVIDLCNVKKIRKVHPEAHVADMSTEDDSNSEAEDDAEDDVNASGDSVYDKSFEIVLNNGLLVRLQAYDKQTKKEWKQRLRALVKYWQNRHTYDMELLKDVRRQNLNRLQIDEETEAVIGQFAKKWEVTKSVASAELYNMCGISCCRAIHMSGPLYRKPRLHSVFTATQCVLVPGKLLLFATTLRTKTGRTLKNIHQDKMDVIDLNECYLYSGLLTENDLLYQNQTFDASNPGHHALPRMWMDDEWTSRDEDVMSCFVLWRPLNKGWFRSPKMDEGSDGSGGVEGSGKKARLKRVKRQTTNVRNGNDEETANTTTEETPLLANQRADSTEQSEHDPASEPKTRSWYLWRLFWLLIAALIIGVFIQGWINAGGDVDFDLKKALLRALGGGLSGAAAMVLQVLLLMPLRTIMNYQYRFGTTFTAATKTLYRDGGVRRYYQGIGAALVQGPVSRFGDTAANAGILAFLQSNSYLSGLPSPIKTIFASLCAAAFRMILTPVDTLKTTLQVQGARGTSLLRQRIKVNGLGSLWWGAFATAAATFVGHYPWFAT</sequence>
<organism evidence="9 10">
    <name type="scientific">Venturia inaequalis</name>
    <name type="common">Apple scab fungus</name>
    <dbReference type="NCBI Taxonomy" id="5025"/>
    <lineage>
        <taxon>Eukaryota</taxon>
        <taxon>Fungi</taxon>
        <taxon>Dikarya</taxon>
        <taxon>Ascomycota</taxon>
        <taxon>Pezizomycotina</taxon>
        <taxon>Dothideomycetes</taxon>
        <taxon>Pleosporomycetidae</taxon>
        <taxon>Venturiales</taxon>
        <taxon>Venturiaceae</taxon>
        <taxon>Venturia</taxon>
    </lineage>
</organism>
<dbReference type="SMART" id="SM00233">
    <property type="entry name" value="PH"/>
    <property type="match status" value="1"/>
</dbReference>
<evidence type="ECO:0000256" key="1">
    <source>
        <dbReference type="ARBA" id="ARBA00004141"/>
    </source>
</evidence>
<dbReference type="Pfam" id="PF15404">
    <property type="entry name" value="PH_4"/>
    <property type="match status" value="1"/>
</dbReference>
<comment type="caution">
    <text evidence="9">The sequence shown here is derived from an EMBL/GenBank/DDBJ whole genome shotgun (WGS) entry which is preliminary data.</text>
</comment>
<evidence type="ECO:0000313" key="9">
    <source>
        <dbReference type="EMBL" id="KAE9989292.1"/>
    </source>
</evidence>
<keyword evidence="3" id="KW-0999">Mitochondrion inner membrane</keyword>